<evidence type="ECO:0000256" key="2">
    <source>
        <dbReference type="ARBA" id="ARBA00023002"/>
    </source>
</evidence>
<protein>
    <submittedName>
        <fullName evidence="3">Short-chain dehydrogenase</fullName>
    </submittedName>
</protein>
<gene>
    <name evidence="3" type="ORF">GCM10011387_10880</name>
</gene>
<dbReference type="PANTHER" id="PTHR43477">
    <property type="entry name" value="DIHYDROANTICAPSIN 7-DEHYDROGENASE"/>
    <property type="match status" value="1"/>
</dbReference>
<dbReference type="Proteomes" id="UP000651668">
    <property type="component" value="Unassembled WGS sequence"/>
</dbReference>
<dbReference type="Pfam" id="PF13561">
    <property type="entry name" value="adh_short_C2"/>
    <property type="match status" value="1"/>
</dbReference>
<comment type="similarity">
    <text evidence="1">Belongs to the short-chain dehydrogenases/reductases (SDR) family.</text>
</comment>
<reference evidence="3" key="1">
    <citation type="journal article" date="2014" name="Int. J. Syst. Evol. Microbiol.">
        <title>Complete genome sequence of Corynebacterium casei LMG S-19264T (=DSM 44701T), isolated from a smear-ripened cheese.</title>
        <authorList>
            <consortium name="US DOE Joint Genome Institute (JGI-PGF)"/>
            <person name="Walter F."/>
            <person name="Albersmeier A."/>
            <person name="Kalinowski J."/>
            <person name="Ruckert C."/>
        </authorList>
    </citation>
    <scope>NUCLEOTIDE SEQUENCE</scope>
    <source>
        <strain evidence="3">CGMCC 1.15343</strain>
    </source>
</reference>
<name>A0A916U4X1_9SPHI</name>
<dbReference type="GO" id="GO:0016491">
    <property type="term" value="F:oxidoreductase activity"/>
    <property type="evidence" value="ECO:0007669"/>
    <property type="project" value="UniProtKB-KW"/>
</dbReference>
<dbReference type="SUPFAM" id="SSF51735">
    <property type="entry name" value="NAD(P)-binding Rossmann-fold domains"/>
    <property type="match status" value="1"/>
</dbReference>
<dbReference type="PANTHER" id="PTHR43477:SF1">
    <property type="entry name" value="DIHYDROANTICAPSIN 7-DEHYDROGENASE"/>
    <property type="match status" value="1"/>
</dbReference>
<dbReference type="PRINTS" id="PR00081">
    <property type="entry name" value="GDHRDH"/>
</dbReference>
<proteinExistence type="inferred from homology"/>
<accession>A0A916U4X1</accession>
<dbReference type="EMBL" id="BMIL01000003">
    <property type="protein sequence ID" value="GGC59056.1"/>
    <property type="molecule type" value="Genomic_DNA"/>
</dbReference>
<dbReference type="Gene3D" id="3.40.50.720">
    <property type="entry name" value="NAD(P)-binding Rossmann-like Domain"/>
    <property type="match status" value="2"/>
</dbReference>
<keyword evidence="2" id="KW-0560">Oxidoreductase</keyword>
<organism evidence="3 4">
    <name type="scientific">Pedobacter quisquiliarum</name>
    <dbReference type="NCBI Taxonomy" id="1834438"/>
    <lineage>
        <taxon>Bacteria</taxon>
        <taxon>Pseudomonadati</taxon>
        <taxon>Bacteroidota</taxon>
        <taxon>Sphingobacteriia</taxon>
        <taxon>Sphingobacteriales</taxon>
        <taxon>Sphingobacteriaceae</taxon>
        <taxon>Pedobacter</taxon>
    </lineage>
</organism>
<reference evidence="3" key="2">
    <citation type="submission" date="2020-09" db="EMBL/GenBank/DDBJ databases">
        <authorList>
            <person name="Sun Q."/>
            <person name="Zhou Y."/>
        </authorList>
    </citation>
    <scope>NUCLEOTIDE SEQUENCE</scope>
    <source>
        <strain evidence="3">CGMCC 1.15343</strain>
    </source>
</reference>
<evidence type="ECO:0000256" key="1">
    <source>
        <dbReference type="ARBA" id="ARBA00006484"/>
    </source>
</evidence>
<evidence type="ECO:0000313" key="4">
    <source>
        <dbReference type="Proteomes" id="UP000651668"/>
    </source>
</evidence>
<dbReference type="InterPro" id="IPR002347">
    <property type="entry name" value="SDR_fam"/>
</dbReference>
<evidence type="ECO:0000313" key="3">
    <source>
        <dbReference type="EMBL" id="GGC59056.1"/>
    </source>
</evidence>
<comment type="caution">
    <text evidence="3">The sequence shown here is derived from an EMBL/GenBank/DDBJ whole genome shotgun (WGS) entry which is preliminary data.</text>
</comment>
<dbReference type="InterPro" id="IPR051122">
    <property type="entry name" value="SDR_DHRS6-like"/>
</dbReference>
<dbReference type="RefSeq" id="WP_188625841.1">
    <property type="nucleotide sequence ID" value="NZ_BMIL01000003.1"/>
</dbReference>
<sequence>MVKEFEDTGYWTLVLGGSSGLGLASALKLARHGMNICVVHRSTRAELPEIEDAFAQIRALGVSFLSFNIDVTRPESCATVIDALKQQLNSTGRIRCLLHSIAKGNLKPMVDADANLMSQDFSLTIENMATSLAAWTQALHRAGVFADDARILSFTSEGSSRAWKHYAAVSAAKAALEAITRSIAVEYAPYGIRANCIQAGITDTSSFRKIPGSDTLEAFTLTRNPNHRMTTPQDVANVVYLLCKDEAAWINGVVLPVDGGEQIS</sequence>
<keyword evidence="4" id="KW-1185">Reference proteome</keyword>
<dbReference type="AlphaFoldDB" id="A0A916U4X1"/>
<dbReference type="InterPro" id="IPR036291">
    <property type="entry name" value="NAD(P)-bd_dom_sf"/>
</dbReference>